<protein>
    <submittedName>
        <fullName evidence="2">Uncharacterized protein</fullName>
    </submittedName>
</protein>
<dbReference type="Proteomes" id="UP001153076">
    <property type="component" value="Unassembled WGS sequence"/>
</dbReference>
<evidence type="ECO:0000313" key="3">
    <source>
        <dbReference type="Proteomes" id="UP001153076"/>
    </source>
</evidence>
<sequence length="256" mass="28259">MAVMNPNLLLKQYHPKSSVSLGALWTVCIRLTARAEQVKKKSETVVESRAINSYTFRGRLIYSGIRLRDHEGIPDRQEGRPLGWGSDCPNHPAGPSGLGPLGTPELVDAPSDDELLDELLEEELEEASPEEELVLVEATSTPGFDEVGAKQGLPCIPSASSSLGDLMRGVDLVFAILRTWKSGYVTSTSELRILGVEEYSRFKKRHRMGNLFRFPILILSGDARHHPTINKGRKARELQMVALHLGTGQPLRNVLT</sequence>
<dbReference type="EMBL" id="JAKOGI010000026">
    <property type="protein sequence ID" value="KAJ8448912.1"/>
    <property type="molecule type" value="Genomic_DNA"/>
</dbReference>
<organism evidence="2 3">
    <name type="scientific">Carnegiea gigantea</name>
    <dbReference type="NCBI Taxonomy" id="171969"/>
    <lineage>
        <taxon>Eukaryota</taxon>
        <taxon>Viridiplantae</taxon>
        <taxon>Streptophyta</taxon>
        <taxon>Embryophyta</taxon>
        <taxon>Tracheophyta</taxon>
        <taxon>Spermatophyta</taxon>
        <taxon>Magnoliopsida</taxon>
        <taxon>eudicotyledons</taxon>
        <taxon>Gunneridae</taxon>
        <taxon>Pentapetalae</taxon>
        <taxon>Caryophyllales</taxon>
        <taxon>Cactineae</taxon>
        <taxon>Cactaceae</taxon>
        <taxon>Cactoideae</taxon>
        <taxon>Echinocereeae</taxon>
        <taxon>Carnegiea</taxon>
    </lineage>
</organism>
<keyword evidence="3" id="KW-1185">Reference proteome</keyword>
<accession>A0A9Q1KT25</accession>
<feature type="region of interest" description="Disordered" evidence="1">
    <location>
        <begin position="72"/>
        <end position="105"/>
    </location>
</feature>
<evidence type="ECO:0000256" key="1">
    <source>
        <dbReference type="SAM" id="MobiDB-lite"/>
    </source>
</evidence>
<dbReference type="AlphaFoldDB" id="A0A9Q1KT25"/>
<name>A0A9Q1KT25_9CARY</name>
<gene>
    <name evidence="2" type="ORF">Cgig2_030768</name>
</gene>
<comment type="caution">
    <text evidence="2">The sequence shown here is derived from an EMBL/GenBank/DDBJ whole genome shotgun (WGS) entry which is preliminary data.</text>
</comment>
<evidence type="ECO:0000313" key="2">
    <source>
        <dbReference type="EMBL" id="KAJ8448912.1"/>
    </source>
</evidence>
<reference evidence="2" key="1">
    <citation type="submission" date="2022-04" db="EMBL/GenBank/DDBJ databases">
        <title>Carnegiea gigantea Genome sequencing and assembly v2.</title>
        <authorList>
            <person name="Copetti D."/>
            <person name="Sanderson M.J."/>
            <person name="Burquez A."/>
            <person name="Wojciechowski M.F."/>
        </authorList>
    </citation>
    <scope>NUCLEOTIDE SEQUENCE</scope>
    <source>
        <strain evidence="2">SGP5-SGP5p</strain>
        <tissue evidence="2">Aerial part</tissue>
    </source>
</reference>
<proteinExistence type="predicted"/>